<comment type="caution">
    <text evidence="2">The sequence shown here is derived from an EMBL/GenBank/DDBJ whole genome shotgun (WGS) entry which is preliminary data.</text>
</comment>
<proteinExistence type="predicted"/>
<accession>A0AA39I274</accession>
<feature type="region of interest" description="Disordered" evidence="1">
    <location>
        <begin position="207"/>
        <end position="278"/>
    </location>
</feature>
<reference evidence="2" key="1">
    <citation type="submission" date="2023-06" db="EMBL/GenBank/DDBJ databases">
        <title>Genomic analysis of the entomopathogenic nematode Steinernema hermaphroditum.</title>
        <authorList>
            <person name="Schwarz E.M."/>
            <person name="Heppert J.K."/>
            <person name="Baniya A."/>
            <person name="Schwartz H.T."/>
            <person name="Tan C.-H."/>
            <person name="Antoshechkin I."/>
            <person name="Sternberg P.W."/>
            <person name="Goodrich-Blair H."/>
            <person name="Dillman A.R."/>
        </authorList>
    </citation>
    <scope>NUCLEOTIDE SEQUENCE</scope>
    <source>
        <strain evidence="2">PS9179</strain>
        <tissue evidence="2">Whole animal</tissue>
    </source>
</reference>
<dbReference type="EMBL" id="JAUCMV010000002">
    <property type="protein sequence ID" value="KAK0415029.1"/>
    <property type="molecule type" value="Genomic_DNA"/>
</dbReference>
<gene>
    <name evidence="2" type="ORF">QR680_011735</name>
</gene>
<evidence type="ECO:0000313" key="3">
    <source>
        <dbReference type="Proteomes" id="UP001175271"/>
    </source>
</evidence>
<feature type="compositionally biased region" description="Low complexity" evidence="1">
    <location>
        <begin position="256"/>
        <end position="278"/>
    </location>
</feature>
<evidence type="ECO:0000313" key="2">
    <source>
        <dbReference type="EMBL" id="KAK0415029.1"/>
    </source>
</evidence>
<protein>
    <submittedName>
        <fullName evidence="2">Uncharacterized protein</fullName>
    </submittedName>
</protein>
<dbReference type="AlphaFoldDB" id="A0AA39I274"/>
<dbReference type="Proteomes" id="UP001175271">
    <property type="component" value="Unassembled WGS sequence"/>
</dbReference>
<sequence>MVTKPINRWRHLSELGRFKNITINQCPPNDLEEDNPDVPSGTAVIHVCPGIEGYINKRASEEEPRAFSGVTTTPLEDSIGIRRQAQVDATRLATPPGSRNVEGWTRAILEDLRRWVANPPLIPEQRHEFYQELAQVRGFPASFGWDAQGRRVFEGMSPNAITRPVTEPSYDWEEDDSEGWKQSLEEARRRYARHEVPQLGFDAWVAQEDGAPTRHPQARTPSPRRPRRRPSPPSHRRLTSRTERRPVDRPRRRHSPVTVPSTVSTTHTPTTASPTVSATHVPVEHVTFVVSLSSISASDEFHSADEDAEWLDFKRRVGAK</sequence>
<feature type="compositionally biased region" description="Basic and acidic residues" evidence="1">
    <location>
        <begin position="240"/>
        <end position="249"/>
    </location>
</feature>
<keyword evidence="3" id="KW-1185">Reference proteome</keyword>
<evidence type="ECO:0000256" key="1">
    <source>
        <dbReference type="SAM" id="MobiDB-lite"/>
    </source>
</evidence>
<feature type="compositionally biased region" description="Basic residues" evidence="1">
    <location>
        <begin position="222"/>
        <end position="239"/>
    </location>
</feature>
<name>A0AA39I274_9BILA</name>
<organism evidence="2 3">
    <name type="scientific">Steinernema hermaphroditum</name>
    <dbReference type="NCBI Taxonomy" id="289476"/>
    <lineage>
        <taxon>Eukaryota</taxon>
        <taxon>Metazoa</taxon>
        <taxon>Ecdysozoa</taxon>
        <taxon>Nematoda</taxon>
        <taxon>Chromadorea</taxon>
        <taxon>Rhabditida</taxon>
        <taxon>Tylenchina</taxon>
        <taxon>Panagrolaimomorpha</taxon>
        <taxon>Strongyloidoidea</taxon>
        <taxon>Steinernematidae</taxon>
        <taxon>Steinernema</taxon>
    </lineage>
</organism>